<reference evidence="4" key="1">
    <citation type="journal article" date="2013" name="Nature">
        <title>Draft genome of the wheat A-genome progenitor Triticum urartu.</title>
        <authorList>
            <person name="Ling H.Q."/>
            <person name="Zhao S."/>
            <person name="Liu D."/>
            <person name="Wang J."/>
            <person name="Sun H."/>
            <person name="Zhang C."/>
            <person name="Fan H."/>
            <person name="Li D."/>
            <person name="Dong L."/>
            <person name="Tao Y."/>
            <person name="Gao C."/>
            <person name="Wu H."/>
            <person name="Li Y."/>
            <person name="Cui Y."/>
            <person name="Guo X."/>
            <person name="Zheng S."/>
            <person name="Wang B."/>
            <person name="Yu K."/>
            <person name="Liang Q."/>
            <person name="Yang W."/>
            <person name="Lou X."/>
            <person name="Chen J."/>
            <person name="Feng M."/>
            <person name="Jian J."/>
            <person name="Zhang X."/>
            <person name="Luo G."/>
            <person name="Jiang Y."/>
            <person name="Liu J."/>
            <person name="Wang Z."/>
            <person name="Sha Y."/>
            <person name="Zhang B."/>
            <person name="Wu H."/>
            <person name="Tang D."/>
            <person name="Shen Q."/>
            <person name="Xue P."/>
            <person name="Zou S."/>
            <person name="Wang X."/>
            <person name="Liu X."/>
            <person name="Wang F."/>
            <person name="Yang Y."/>
            <person name="An X."/>
            <person name="Dong Z."/>
            <person name="Zhang K."/>
            <person name="Zhang X."/>
            <person name="Luo M.C."/>
            <person name="Dvorak J."/>
            <person name="Tong Y."/>
            <person name="Wang J."/>
            <person name="Yang H."/>
            <person name="Li Z."/>
            <person name="Wang D."/>
            <person name="Zhang A."/>
            <person name="Wang J."/>
        </authorList>
    </citation>
    <scope>NUCLEOTIDE SEQUENCE</scope>
    <source>
        <strain evidence="4">cv. G1812</strain>
    </source>
</reference>
<name>A0A8R7V1X4_TRIUA</name>
<keyword evidence="4" id="KW-1185">Reference proteome</keyword>
<dbReference type="AlphaFoldDB" id="A0A8R7V1X4"/>
<feature type="chain" id="PRO_5044157023" description="Cellulose synthase RING-type zinc finger domain-containing protein" evidence="1">
    <location>
        <begin position="20"/>
        <end position="73"/>
    </location>
</feature>
<sequence>MPSVVMLSMVAMLLSTSSGKKQQAKGMRRQQVCQICGDTVGGSAYGGVFLACNKCAFPVCRPCYEYECKEGNQ</sequence>
<dbReference type="InterPro" id="IPR013083">
    <property type="entry name" value="Znf_RING/FYVE/PHD"/>
</dbReference>
<dbReference type="InterPro" id="IPR027934">
    <property type="entry name" value="CES_Znf_RING"/>
</dbReference>
<dbReference type="EnsemblPlants" id="TuG1812G0600004371.01.T03">
    <property type="protein sequence ID" value="TuG1812G0600004371.01.T03"/>
    <property type="gene ID" value="TuG1812G0600004371.01"/>
</dbReference>
<feature type="signal peptide" evidence="1">
    <location>
        <begin position="1"/>
        <end position="19"/>
    </location>
</feature>
<dbReference type="Proteomes" id="UP000015106">
    <property type="component" value="Chromosome 6"/>
</dbReference>
<dbReference type="EnsemblPlants" id="TuG1812G0600004371.01.T04">
    <property type="protein sequence ID" value="TuG1812G0600004371.01.T04"/>
    <property type="gene ID" value="TuG1812G0600004371.01"/>
</dbReference>
<reference evidence="3" key="2">
    <citation type="submission" date="2018-03" db="EMBL/GenBank/DDBJ databases">
        <title>The Triticum urartu genome reveals the dynamic nature of wheat genome evolution.</title>
        <authorList>
            <person name="Ling H."/>
            <person name="Ma B."/>
            <person name="Shi X."/>
            <person name="Liu H."/>
            <person name="Dong L."/>
            <person name="Sun H."/>
            <person name="Cao Y."/>
            <person name="Gao Q."/>
            <person name="Zheng S."/>
            <person name="Li Y."/>
            <person name="Yu Y."/>
            <person name="Du H."/>
            <person name="Qi M."/>
            <person name="Li Y."/>
            <person name="Yu H."/>
            <person name="Cui Y."/>
            <person name="Wang N."/>
            <person name="Chen C."/>
            <person name="Wu H."/>
            <person name="Zhao Y."/>
            <person name="Zhang J."/>
            <person name="Li Y."/>
            <person name="Zhou W."/>
            <person name="Zhang B."/>
            <person name="Hu W."/>
            <person name="Eijk M."/>
            <person name="Tang J."/>
            <person name="Witsenboer H."/>
            <person name="Zhao S."/>
            <person name="Li Z."/>
            <person name="Zhang A."/>
            <person name="Wang D."/>
            <person name="Liang C."/>
        </authorList>
    </citation>
    <scope>NUCLEOTIDE SEQUENCE [LARGE SCALE GENOMIC DNA]</scope>
    <source>
        <strain evidence="3">cv. G1812</strain>
    </source>
</reference>
<dbReference type="Gramene" id="TuG1812G0600004371.01.T03">
    <property type="protein sequence ID" value="TuG1812G0600004371.01.T03"/>
    <property type="gene ID" value="TuG1812G0600004371.01"/>
</dbReference>
<dbReference type="Gramene" id="TuG1812G0600004371.01.T04">
    <property type="protein sequence ID" value="TuG1812G0600004371.01.T04"/>
    <property type="gene ID" value="TuG1812G0600004371.01"/>
</dbReference>
<accession>A0A8R7V1X4</accession>
<evidence type="ECO:0000259" key="2">
    <source>
        <dbReference type="Pfam" id="PF14569"/>
    </source>
</evidence>
<evidence type="ECO:0000313" key="3">
    <source>
        <dbReference type="EnsemblPlants" id="TuG1812G0600004371.01.T04"/>
    </source>
</evidence>
<proteinExistence type="predicted"/>
<evidence type="ECO:0000313" key="4">
    <source>
        <dbReference type="Proteomes" id="UP000015106"/>
    </source>
</evidence>
<dbReference type="Pfam" id="PF14569">
    <property type="entry name" value="zf-UDP"/>
    <property type="match status" value="1"/>
</dbReference>
<dbReference type="SUPFAM" id="SSF57850">
    <property type="entry name" value="RING/U-box"/>
    <property type="match status" value="1"/>
</dbReference>
<protein>
    <recommendedName>
        <fullName evidence="2">Cellulose synthase RING-type zinc finger domain-containing protein</fullName>
    </recommendedName>
</protein>
<feature type="domain" description="Cellulose synthase RING-type zinc finger" evidence="2">
    <location>
        <begin position="29"/>
        <end position="73"/>
    </location>
</feature>
<dbReference type="Gene3D" id="3.30.40.10">
    <property type="entry name" value="Zinc/RING finger domain, C3HC4 (zinc finger)"/>
    <property type="match status" value="1"/>
</dbReference>
<evidence type="ECO:0000256" key="1">
    <source>
        <dbReference type="SAM" id="SignalP"/>
    </source>
</evidence>
<reference evidence="3" key="3">
    <citation type="submission" date="2022-06" db="UniProtKB">
        <authorList>
            <consortium name="EnsemblPlants"/>
        </authorList>
    </citation>
    <scope>IDENTIFICATION</scope>
</reference>
<keyword evidence="1" id="KW-0732">Signal</keyword>
<organism evidence="3 4">
    <name type="scientific">Triticum urartu</name>
    <name type="common">Red wild einkorn</name>
    <name type="synonym">Crithodium urartu</name>
    <dbReference type="NCBI Taxonomy" id="4572"/>
    <lineage>
        <taxon>Eukaryota</taxon>
        <taxon>Viridiplantae</taxon>
        <taxon>Streptophyta</taxon>
        <taxon>Embryophyta</taxon>
        <taxon>Tracheophyta</taxon>
        <taxon>Spermatophyta</taxon>
        <taxon>Magnoliopsida</taxon>
        <taxon>Liliopsida</taxon>
        <taxon>Poales</taxon>
        <taxon>Poaceae</taxon>
        <taxon>BOP clade</taxon>
        <taxon>Pooideae</taxon>
        <taxon>Triticodae</taxon>
        <taxon>Triticeae</taxon>
        <taxon>Triticinae</taxon>
        <taxon>Triticum</taxon>
    </lineage>
</organism>